<dbReference type="EMBL" id="CP064781">
    <property type="protein sequence ID" value="QRJ62161.1"/>
    <property type="molecule type" value="Genomic_DNA"/>
</dbReference>
<evidence type="ECO:0000313" key="2">
    <source>
        <dbReference type="Proteomes" id="UP000663444"/>
    </source>
</evidence>
<dbReference type="AlphaFoldDB" id="A0A974PVM6"/>
<proteinExistence type="predicted"/>
<dbReference type="RefSeq" id="WP_203385689.1">
    <property type="nucleotide sequence ID" value="NZ_CP064781.1"/>
</dbReference>
<gene>
    <name evidence="1" type="ORF">IWH25_10135</name>
</gene>
<evidence type="ECO:0000313" key="1">
    <source>
        <dbReference type="EMBL" id="QRJ62161.1"/>
    </source>
</evidence>
<dbReference type="Gene3D" id="1.10.3210.10">
    <property type="entry name" value="Hypothetical protein af1432"/>
    <property type="match status" value="1"/>
</dbReference>
<protein>
    <submittedName>
        <fullName evidence="1">Phosphohydrolase</fullName>
    </submittedName>
</protein>
<organism evidence="1 2">
    <name type="scientific">Azospira restricta</name>
    <dbReference type="NCBI Taxonomy" id="404405"/>
    <lineage>
        <taxon>Bacteria</taxon>
        <taxon>Pseudomonadati</taxon>
        <taxon>Pseudomonadota</taxon>
        <taxon>Betaproteobacteria</taxon>
        <taxon>Rhodocyclales</taxon>
        <taxon>Rhodocyclaceae</taxon>
        <taxon>Azospira</taxon>
    </lineage>
</organism>
<reference evidence="1" key="1">
    <citation type="submission" date="2020-11" db="EMBL/GenBank/DDBJ databases">
        <title>Azospira restricta DSM 18626 genome sequence.</title>
        <authorList>
            <person name="Moe W.M."/>
        </authorList>
    </citation>
    <scope>NUCLEOTIDE SEQUENCE</scope>
    <source>
        <strain evidence="1">DSM 18626</strain>
    </source>
</reference>
<sequence>MNPTATPYVSTYLGHRFHPAAPSIDDVHIEDIAHGLAFQCRFNGQTRAFYSVAQHSLLVAGLVPARLRLAALLHDAAEAYLGDMVKPLKALFPEFSRLEEGVMAIIGERFGVAGFAAPAIKRADLIALATEKRDLLPHSSEAWASLSGITPVPARIQPLAPHEAKATFLERFRELSCATPRREPVAQCA</sequence>
<dbReference type="KEGG" id="ares:IWH25_10135"/>
<name>A0A974PVM6_9RHOO</name>
<dbReference type="SUPFAM" id="SSF109604">
    <property type="entry name" value="HD-domain/PDEase-like"/>
    <property type="match status" value="1"/>
</dbReference>
<keyword evidence="2" id="KW-1185">Reference proteome</keyword>
<dbReference type="Proteomes" id="UP000663444">
    <property type="component" value="Chromosome"/>
</dbReference>
<accession>A0A974PVM6</accession>